<evidence type="ECO:0000313" key="1">
    <source>
        <dbReference type="EMBL" id="KAF2633005.1"/>
    </source>
</evidence>
<proteinExistence type="predicted"/>
<keyword evidence="2" id="KW-1185">Reference proteome</keyword>
<protein>
    <submittedName>
        <fullName evidence="1">Uncharacterized protein</fullName>
    </submittedName>
</protein>
<evidence type="ECO:0000313" key="2">
    <source>
        <dbReference type="Proteomes" id="UP000799754"/>
    </source>
</evidence>
<reference evidence="1" key="1">
    <citation type="journal article" date="2020" name="Stud. Mycol.">
        <title>101 Dothideomycetes genomes: a test case for predicting lifestyles and emergence of pathogens.</title>
        <authorList>
            <person name="Haridas S."/>
            <person name="Albert R."/>
            <person name="Binder M."/>
            <person name="Bloem J."/>
            <person name="Labutti K."/>
            <person name="Salamov A."/>
            <person name="Andreopoulos B."/>
            <person name="Baker S."/>
            <person name="Barry K."/>
            <person name="Bills G."/>
            <person name="Bluhm B."/>
            <person name="Cannon C."/>
            <person name="Castanera R."/>
            <person name="Culley D."/>
            <person name="Daum C."/>
            <person name="Ezra D."/>
            <person name="Gonzalez J."/>
            <person name="Henrissat B."/>
            <person name="Kuo A."/>
            <person name="Liang C."/>
            <person name="Lipzen A."/>
            <person name="Lutzoni F."/>
            <person name="Magnuson J."/>
            <person name="Mondo S."/>
            <person name="Nolan M."/>
            <person name="Ohm R."/>
            <person name="Pangilinan J."/>
            <person name="Park H.-J."/>
            <person name="Ramirez L."/>
            <person name="Alfaro M."/>
            <person name="Sun H."/>
            <person name="Tritt A."/>
            <person name="Yoshinaga Y."/>
            <person name="Zwiers L.-H."/>
            <person name="Turgeon B."/>
            <person name="Goodwin S."/>
            <person name="Spatafora J."/>
            <person name="Crous P."/>
            <person name="Grigoriev I."/>
        </authorList>
    </citation>
    <scope>NUCLEOTIDE SEQUENCE</scope>
    <source>
        <strain evidence="1">CBS 525.71</strain>
    </source>
</reference>
<accession>A0ACB6SFF3</accession>
<organism evidence="1 2">
    <name type="scientific">Macroventuria anomochaeta</name>
    <dbReference type="NCBI Taxonomy" id="301207"/>
    <lineage>
        <taxon>Eukaryota</taxon>
        <taxon>Fungi</taxon>
        <taxon>Dikarya</taxon>
        <taxon>Ascomycota</taxon>
        <taxon>Pezizomycotina</taxon>
        <taxon>Dothideomycetes</taxon>
        <taxon>Pleosporomycetidae</taxon>
        <taxon>Pleosporales</taxon>
        <taxon>Pleosporineae</taxon>
        <taxon>Didymellaceae</taxon>
        <taxon>Macroventuria</taxon>
    </lineage>
</organism>
<name>A0ACB6SFF3_9PLEO</name>
<dbReference type="Proteomes" id="UP000799754">
    <property type="component" value="Unassembled WGS sequence"/>
</dbReference>
<dbReference type="EMBL" id="MU006702">
    <property type="protein sequence ID" value="KAF2633005.1"/>
    <property type="molecule type" value="Genomic_DNA"/>
</dbReference>
<comment type="caution">
    <text evidence="1">The sequence shown here is derived from an EMBL/GenBank/DDBJ whole genome shotgun (WGS) entry which is preliminary data.</text>
</comment>
<sequence length="843" mass="93258">MSTDLILPGPSSASLNIDQAKAKHGKGKGKGKYRIEEKKDTEGNESEASIDDPRKKSKGKSKAISREGEGVEEVESDAPPADAKEDDAIDESELSSHVDSESDVNADEETKTARRNEKHAAKLARRAERGEGYYDKRDAADKRQAAATANEGFSNYMSKRSDRKAPEGRPAPVDKEWRGLYFMLKLLWTPGGKAELSGPRIEIVNRANQNIEQYCNQIVNVDVQFNTKANALYLTRLKKLEEGLAGQSESQKVLRRKQLQVRCVKEAGQPSKEELLSRWRFPMEELHGQIFAIEKALKELSDLPSEAAYSKKIADYNQRLAACQSDSKESAELKIKKVDKEKLLAARKDKKTKLLQTALIFLDNLQAKGIPPNSVLSHRAKSVFEDFVSSSKENMELYNALKNEMERPTLEQLDQWGDVIEPMYDFVQCVNGMVTEQGIGRANGLIERLEETNKAITALEEARGDNSLPMSILGEVLRHYKDGQYEQVQVSITRLLEQLRQQEAAVGVVRAIEFQQPPSGPEIGSQDVARPSANATTKPSATVTAESTASSAAASAASVTAKVVNPIAGASATSFVTGTNFTEDMLRNIDVTSLTLGANVAEMFQYDNGMTEHGPLIATRASTTDNARFNRYFVNAGLDVPGLEYYKVLKGSDLGPGGAEKLAEQKVVNFDLKQRKRDIKGAHPIQSIGPCVVMPRAEGYVGRGTKERRPDSYMKVVYKDKPDPELLSRTEFTQLVGQRFGEKQFSSMMTAYTQRQTYFEACKIQKLHPQTRKPLTPVDLEETPWLFPENERNGTKVEEVDEDEDEDLLRGVTIDSGALPADIGDRMDLAETGQASSSSSGQL</sequence>
<gene>
    <name evidence="1" type="ORF">BU25DRAFT_471155</name>
</gene>